<keyword evidence="5" id="KW-0808">Transferase</keyword>
<evidence type="ECO:0000313" key="5">
    <source>
        <dbReference type="EMBL" id="MFC3150263.1"/>
    </source>
</evidence>
<name>A0ABV7HCI1_9GAMM</name>
<accession>A0ABV7HCI1</accession>
<dbReference type="Pfam" id="PF00990">
    <property type="entry name" value="GGDEF"/>
    <property type="match status" value="1"/>
</dbReference>
<dbReference type="Gene3D" id="3.40.190.10">
    <property type="entry name" value="Periplasmic binding protein-like II"/>
    <property type="match status" value="2"/>
</dbReference>
<comment type="caution">
    <text evidence="5">The sequence shown here is derived from an EMBL/GenBank/DDBJ whole genome shotgun (WGS) entry which is preliminary data.</text>
</comment>
<organism evidence="5 6">
    <name type="scientific">Litoribrevibacter euphylliae</name>
    <dbReference type="NCBI Taxonomy" id="1834034"/>
    <lineage>
        <taxon>Bacteria</taxon>
        <taxon>Pseudomonadati</taxon>
        <taxon>Pseudomonadota</taxon>
        <taxon>Gammaproteobacteria</taxon>
        <taxon>Oceanospirillales</taxon>
        <taxon>Oceanospirillaceae</taxon>
        <taxon>Litoribrevibacter</taxon>
    </lineage>
</organism>
<dbReference type="InterPro" id="IPR043128">
    <property type="entry name" value="Rev_trsase/Diguanyl_cyclase"/>
</dbReference>
<evidence type="ECO:0000256" key="3">
    <source>
        <dbReference type="SAM" id="Phobius"/>
    </source>
</evidence>
<dbReference type="NCBIfam" id="TIGR00254">
    <property type="entry name" value="GGDEF"/>
    <property type="match status" value="1"/>
</dbReference>
<dbReference type="Proteomes" id="UP001595476">
    <property type="component" value="Unassembled WGS sequence"/>
</dbReference>
<keyword evidence="3" id="KW-1133">Transmembrane helix</keyword>
<dbReference type="SMART" id="SM00062">
    <property type="entry name" value="PBPb"/>
    <property type="match status" value="1"/>
</dbReference>
<evidence type="ECO:0000256" key="2">
    <source>
        <dbReference type="ARBA" id="ARBA00034247"/>
    </source>
</evidence>
<dbReference type="EMBL" id="JBHRSZ010000002">
    <property type="protein sequence ID" value="MFC3150263.1"/>
    <property type="molecule type" value="Genomic_DNA"/>
</dbReference>
<dbReference type="EC" id="2.7.7.65" evidence="1"/>
<dbReference type="Gene3D" id="3.30.70.270">
    <property type="match status" value="1"/>
</dbReference>
<dbReference type="SUPFAM" id="SSF53850">
    <property type="entry name" value="Periplasmic binding protein-like II"/>
    <property type="match status" value="1"/>
</dbReference>
<protein>
    <recommendedName>
        <fullName evidence="1">diguanylate cyclase</fullName>
        <ecNumber evidence="1">2.7.7.65</ecNumber>
    </recommendedName>
</protein>
<comment type="catalytic activity">
    <reaction evidence="2">
        <text>2 GTP = 3',3'-c-di-GMP + 2 diphosphate</text>
        <dbReference type="Rhea" id="RHEA:24898"/>
        <dbReference type="ChEBI" id="CHEBI:33019"/>
        <dbReference type="ChEBI" id="CHEBI:37565"/>
        <dbReference type="ChEBI" id="CHEBI:58805"/>
        <dbReference type="EC" id="2.7.7.65"/>
    </reaction>
</comment>
<evidence type="ECO:0000259" key="4">
    <source>
        <dbReference type="PROSITE" id="PS50887"/>
    </source>
</evidence>
<feature type="domain" description="GGDEF" evidence="4">
    <location>
        <begin position="356"/>
        <end position="483"/>
    </location>
</feature>
<evidence type="ECO:0000313" key="6">
    <source>
        <dbReference type="Proteomes" id="UP001595476"/>
    </source>
</evidence>
<keyword evidence="3" id="KW-0812">Transmembrane</keyword>
<dbReference type="CDD" id="cd13708">
    <property type="entry name" value="PBP2_BvgS_like_1"/>
    <property type="match status" value="1"/>
</dbReference>
<sequence>MFEFRRWLNQYLILPMLCLLGVGLALGVNAQSEPLSFSNEESQWIQQNNIVPICVDPNWLPYEAIDSEGEHTGMSADYFQWFSQVTQLTFKLVPTDSWIQSKDYLMDGTCKLISLINKTEDRADHFNFTEPYLSSPVVIVTRDSEGYMDGLKSYGRKSLSMVEGYFYRELIERDFPRIRIKKYQTSDETLEAVSSGEVFGTIGSLFIVTERIQRLGLSNLKIVGPTEYRNELRIGVSKSEPVLFSIMSKAVASIDPEDDAAIVNHWVKVKYEIGQDYDLVLIISLVSVVVLLLLGYRSVTLTRYNQKLSEAYDLLEKRTQELDRISHTDALTSIHNRLRLDETLTSEVNRFKRYRAEFSLIILDIDYFKRVNDKYGHPAGDRLLIDLCKLISEQLRSTDIFGRWGGEEFMILCPATSKEEAIITAEKLRRAIEETHFEPVGHITVSFGVTTVEDGDGEKELVSRADKQLYRAKSEGRNRVCHD</sequence>
<dbReference type="GO" id="GO:0052621">
    <property type="term" value="F:diguanylate cyclase activity"/>
    <property type="evidence" value="ECO:0007669"/>
    <property type="project" value="UniProtKB-EC"/>
</dbReference>
<reference evidence="6" key="1">
    <citation type="journal article" date="2019" name="Int. J. Syst. Evol. Microbiol.">
        <title>The Global Catalogue of Microorganisms (GCM) 10K type strain sequencing project: providing services to taxonomists for standard genome sequencing and annotation.</title>
        <authorList>
            <consortium name="The Broad Institute Genomics Platform"/>
            <consortium name="The Broad Institute Genome Sequencing Center for Infectious Disease"/>
            <person name="Wu L."/>
            <person name="Ma J."/>
        </authorList>
    </citation>
    <scope>NUCLEOTIDE SEQUENCE [LARGE SCALE GENOMIC DNA]</scope>
    <source>
        <strain evidence="6">KCTC 52438</strain>
    </source>
</reference>
<dbReference type="PANTHER" id="PTHR45138">
    <property type="entry name" value="REGULATORY COMPONENTS OF SENSORY TRANSDUCTION SYSTEM"/>
    <property type="match status" value="1"/>
</dbReference>
<dbReference type="SUPFAM" id="SSF55073">
    <property type="entry name" value="Nucleotide cyclase"/>
    <property type="match status" value="1"/>
</dbReference>
<dbReference type="InterPro" id="IPR050469">
    <property type="entry name" value="Diguanylate_Cyclase"/>
</dbReference>
<dbReference type="CDD" id="cd01949">
    <property type="entry name" value="GGDEF"/>
    <property type="match status" value="1"/>
</dbReference>
<dbReference type="RefSeq" id="WP_386716743.1">
    <property type="nucleotide sequence ID" value="NZ_JBHRSZ010000002.1"/>
</dbReference>
<feature type="transmembrane region" description="Helical" evidence="3">
    <location>
        <begin position="279"/>
        <end position="299"/>
    </location>
</feature>
<dbReference type="PROSITE" id="PS50887">
    <property type="entry name" value="GGDEF"/>
    <property type="match status" value="1"/>
</dbReference>
<proteinExistence type="predicted"/>
<dbReference type="InterPro" id="IPR000160">
    <property type="entry name" value="GGDEF_dom"/>
</dbReference>
<gene>
    <name evidence="5" type="ORF">ACFOEK_04425</name>
</gene>
<dbReference type="InterPro" id="IPR029787">
    <property type="entry name" value="Nucleotide_cyclase"/>
</dbReference>
<keyword evidence="3" id="KW-0472">Membrane</keyword>
<evidence type="ECO:0000256" key="1">
    <source>
        <dbReference type="ARBA" id="ARBA00012528"/>
    </source>
</evidence>
<dbReference type="InterPro" id="IPR001638">
    <property type="entry name" value="Solute-binding_3/MltF_N"/>
</dbReference>
<keyword evidence="6" id="KW-1185">Reference proteome</keyword>
<keyword evidence="5" id="KW-0548">Nucleotidyltransferase</keyword>
<dbReference type="PANTHER" id="PTHR45138:SF9">
    <property type="entry name" value="DIGUANYLATE CYCLASE DGCM-RELATED"/>
    <property type="match status" value="1"/>
</dbReference>
<dbReference type="SMART" id="SM00267">
    <property type="entry name" value="GGDEF"/>
    <property type="match status" value="1"/>
</dbReference>
<dbReference type="Pfam" id="PF00497">
    <property type="entry name" value="SBP_bac_3"/>
    <property type="match status" value="1"/>
</dbReference>